<dbReference type="EMBL" id="HBUF01188339">
    <property type="protein sequence ID" value="CAG6657425.1"/>
    <property type="molecule type" value="Transcribed_RNA"/>
</dbReference>
<accession>A0A8D8WGK6</accession>
<dbReference type="AlphaFoldDB" id="A0A8D8WGK6"/>
<name>A0A8D8WGK6_9HEMI</name>
<protein>
    <submittedName>
        <fullName evidence="1">Uncharacterized protein</fullName>
    </submittedName>
</protein>
<organism evidence="1">
    <name type="scientific">Cacopsylla melanoneura</name>
    <dbReference type="NCBI Taxonomy" id="428564"/>
    <lineage>
        <taxon>Eukaryota</taxon>
        <taxon>Metazoa</taxon>
        <taxon>Ecdysozoa</taxon>
        <taxon>Arthropoda</taxon>
        <taxon>Hexapoda</taxon>
        <taxon>Insecta</taxon>
        <taxon>Pterygota</taxon>
        <taxon>Neoptera</taxon>
        <taxon>Paraneoptera</taxon>
        <taxon>Hemiptera</taxon>
        <taxon>Sternorrhyncha</taxon>
        <taxon>Psylloidea</taxon>
        <taxon>Psyllidae</taxon>
        <taxon>Psyllinae</taxon>
        <taxon>Cacopsylla</taxon>
    </lineage>
</organism>
<proteinExistence type="predicted"/>
<evidence type="ECO:0000313" key="1">
    <source>
        <dbReference type="EMBL" id="CAG6657425.1"/>
    </source>
</evidence>
<reference evidence="1" key="1">
    <citation type="submission" date="2021-05" db="EMBL/GenBank/DDBJ databases">
        <authorList>
            <person name="Alioto T."/>
            <person name="Alioto T."/>
            <person name="Gomez Garrido J."/>
        </authorList>
    </citation>
    <scope>NUCLEOTIDE SEQUENCE</scope>
</reference>
<sequence>MDLLDNKDQSVSIIYKFTYVGTIPTPYSPLFRYFLNKFVDTSITVNSVKCSYLLPLILKEVFNKFTWYKTYNFKLAMPSCNHKSIKCNNRPRIIIKMIVR</sequence>